<dbReference type="AlphaFoldDB" id="A0A6N6ME54"/>
<dbReference type="RefSeq" id="WP_150967201.1">
    <property type="nucleotide sequence ID" value="NZ_VZZJ01000060.1"/>
</dbReference>
<organism evidence="1 2">
    <name type="scientific">Methylobacterium planeticum</name>
    <dbReference type="NCBI Taxonomy" id="2615211"/>
    <lineage>
        <taxon>Bacteria</taxon>
        <taxon>Pseudomonadati</taxon>
        <taxon>Pseudomonadota</taxon>
        <taxon>Alphaproteobacteria</taxon>
        <taxon>Hyphomicrobiales</taxon>
        <taxon>Methylobacteriaceae</taxon>
        <taxon>Methylobacterium</taxon>
    </lineage>
</organism>
<accession>A0A6N6ME54</accession>
<dbReference type="EMBL" id="VZZJ01000060">
    <property type="protein sequence ID" value="KAB1068004.1"/>
    <property type="molecule type" value="Genomic_DNA"/>
</dbReference>
<protein>
    <submittedName>
        <fullName evidence="1">Uncharacterized protein</fullName>
    </submittedName>
</protein>
<evidence type="ECO:0000313" key="2">
    <source>
        <dbReference type="Proteomes" id="UP000441523"/>
    </source>
</evidence>
<evidence type="ECO:0000313" key="1">
    <source>
        <dbReference type="EMBL" id="KAB1068004.1"/>
    </source>
</evidence>
<reference evidence="1 2" key="1">
    <citation type="submission" date="2019-09" db="EMBL/GenBank/DDBJ databases">
        <title>YIM 132548 draft genome.</title>
        <authorList>
            <person name="Jiang L."/>
        </authorList>
    </citation>
    <scope>NUCLEOTIDE SEQUENCE [LARGE SCALE GENOMIC DNA]</scope>
    <source>
        <strain evidence="1 2">YIM 132548</strain>
    </source>
</reference>
<name>A0A6N6ME54_9HYPH</name>
<proteinExistence type="predicted"/>
<gene>
    <name evidence="1" type="ORF">F6X51_27290</name>
</gene>
<dbReference type="Proteomes" id="UP000441523">
    <property type="component" value="Unassembled WGS sequence"/>
</dbReference>
<comment type="caution">
    <text evidence="1">The sequence shown here is derived from an EMBL/GenBank/DDBJ whole genome shotgun (WGS) entry which is preliminary data.</text>
</comment>
<keyword evidence="2" id="KW-1185">Reference proteome</keyword>
<sequence length="140" mass="15383">MTTSVRIDGRIFINRFLCPLCRADLLRSDDGATLRCGNGHRYMSEFGVLGLYAGDKEQTAAQGQTAVQDEAILSAIGTALGFGTDELKTVRFLMTRCTSRRVRLRRISGLCRSRNSNSKDRGVMLTSTLSANQGAEYVQP</sequence>